<name>A0A8J2PD70_9HEXA</name>
<organism evidence="1 2">
    <name type="scientific">Allacma fusca</name>
    <dbReference type="NCBI Taxonomy" id="39272"/>
    <lineage>
        <taxon>Eukaryota</taxon>
        <taxon>Metazoa</taxon>
        <taxon>Ecdysozoa</taxon>
        <taxon>Arthropoda</taxon>
        <taxon>Hexapoda</taxon>
        <taxon>Collembola</taxon>
        <taxon>Symphypleona</taxon>
        <taxon>Sminthuridae</taxon>
        <taxon>Allacma</taxon>
    </lineage>
</organism>
<accession>A0A8J2PD70</accession>
<evidence type="ECO:0000313" key="1">
    <source>
        <dbReference type="EMBL" id="CAG7817213.1"/>
    </source>
</evidence>
<dbReference type="AlphaFoldDB" id="A0A8J2PD70"/>
<dbReference type="Proteomes" id="UP000708208">
    <property type="component" value="Unassembled WGS sequence"/>
</dbReference>
<keyword evidence="2" id="KW-1185">Reference proteome</keyword>
<protein>
    <submittedName>
        <fullName evidence="1">Uncharacterized protein</fullName>
    </submittedName>
</protein>
<proteinExistence type="predicted"/>
<reference evidence="1" key="1">
    <citation type="submission" date="2021-06" db="EMBL/GenBank/DDBJ databases">
        <authorList>
            <person name="Hodson N. C."/>
            <person name="Mongue J. A."/>
            <person name="Jaron S. K."/>
        </authorList>
    </citation>
    <scope>NUCLEOTIDE SEQUENCE</scope>
</reference>
<dbReference type="EMBL" id="CAJVCH010388637">
    <property type="protein sequence ID" value="CAG7817213.1"/>
    <property type="molecule type" value="Genomic_DNA"/>
</dbReference>
<gene>
    <name evidence="1" type="ORF">AFUS01_LOCUS27791</name>
</gene>
<dbReference type="OrthoDB" id="2438421at2759"/>
<comment type="caution">
    <text evidence="1">The sequence shown here is derived from an EMBL/GenBank/DDBJ whole genome shotgun (WGS) entry which is preliminary data.</text>
</comment>
<sequence length="174" mass="19924">MAVRWNSTIRVLQRYVYLQKALAWEDLPRPDQRTHSLITKASDGTIKSDSVLSSLTLTEAKWTFVKGIVTFLEVKILALKKESRYVPGIINAAESACEKLNVYYPKTDGLLTFLNYWKSHHMTSAENVFEDANDDDLSQRQIKEARFDSRNDFEKYLSGNPSTLVEDENGVLSR</sequence>
<evidence type="ECO:0000313" key="2">
    <source>
        <dbReference type="Proteomes" id="UP000708208"/>
    </source>
</evidence>